<reference evidence="1" key="1">
    <citation type="submission" date="2023-11" db="EMBL/GenBank/DDBJ databases">
        <authorList>
            <person name="Poullet M."/>
        </authorList>
    </citation>
    <scope>NUCLEOTIDE SEQUENCE</scope>
    <source>
        <strain evidence="1">E1834</strain>
    </source>
</reference>
<accession>A0ACB0YJP8</accession>
<gene>
    <name evidence="1" type="ORF">MENTE1834_LOCUS13178</name>
</gene>
<evidence type="ECO:0000313" key="2">
    <source>
        <dbReference type="Proteomes" id="UP001497535"/>
    </source>
</evidence>
<proteinExistence type="predicted"/>
<evidence type="ECO:0000313" key="1">
    <source>
        <dbReference type="EMBL" id="CAK5049987.1"/>
    </source>
</evidence>
<keyword evidence="2" id="KW-1185">Reference proteome</keyword>
<sequence length="49" mass="5924">MLPYYPLATFFVVNSNIFSPFFCPNKKETKERMRAKCYITINIYIFSFE</sequence>
<comment type="caution">
    <text evidence="1">The sequence shown here is derived from an EMBL/GenBank/DDBJ whole genome shotgun (WGS) entry which is preliminary data.</text>
</comment>
<organism evidence="1 2">
    <name type="scientific">Meloidogyne enterolobii</name>
    <name type="common">Root-knot nematode worm</name>
    <name type="synonym">Meloidogyne mayaguensis</name>
    <dbReference type="NCBI Taxonomy" id="390850"/>
    <lineage>
        <taxon>Eukaryota</taxon>
        <taxon>Metazoa</taxon>
        <taxon>Ecdysozoa</taxon>
        <taxon>Nematoda</taxon>
        <taxon>Chromadorea</taxon>
        <taxon>Rhabditida</taxon>
        <taxon>Tylenchina</taxon>
        <taxon>Tylenchomorpha</taxon>
        <taxon>Tylenchoidea</taxon>
        <taxon>Meloidogynidae</taxon>
        <taxon>Meloidogyninae</taxon>
        <taxon>Meloidogyne</taxon>
    </lineage>
</organism>
<name>A0ACB0YJP8_MELEN</name>
<protein>
    <submittedName>
        <fullName evidence="1">Uncharacterized protein</fullName>
    </submittedName>
</protein>
<dbReference type="Proteomes" id="UP001497535">
    <property type="component" value="Unassembled WGS sequence"/>
</dbReference>
<dbReference type="EMBL" id="CAVMJV010000014">
    <property type="protein sequence ID" value="CAK5049987.1"/>
    <property type="molecule type" value="Genomic_DNA"/>
</dbReference>